<dbReference type="PROSITE" id="PS50181">
    <property type="entry name" value="FBOX"/>
    <property type="match status" value="1"/>
</dbReference>
<dbReference type="PANTHER" id="PTHR31672">
    <property type="entry name" value="BNACNNG10540D PROTEIN"/>
    <property type="match status" value="1"/>
</dbReference>
<dbReference type="SMART" id="SM00256">
    <property type="entry name" value="FBOX"/>
    <property type="match status" value="1"/>
</dbReference>
<dbReference type="InterPro" id="IPR001810">
    <property type="entry name" value="F-box_dom"/>
</dbReference>
<dbReference type="CDD" id="cd22157">
    <property type="entry name" value="F-box_AtFBW1-like"/>
    <property type="match status" value="1"/>
</dbReference>
<gene>
    <name evidence="2" type="ORF">T459_00086</name>
</gene>
<evidence type="ECO:0000259" key="1">
    <source>
        <dbReference type="PROSITE" id="PS50181"/>
    </source>
</evidence>
<comment type="caution">
    <text evidence="2">The sequence shown here is derived from an EMBL/GenBank/DDBJ whole genome shotgun (WGS) entry which is preliminary data.</text>
</comment>
<organism evidence="2 3">
    <name type="scientific">Capsicum annuum</name>
    <name type="common">Capsicum pepper</name>
    <dbReference type="NCBI Taxonomy" id="4072"/>
    <lineage>
        <taxon>Eukaryota</taxon>
        <taxon>Viridiplantae</taxon>
        <taxon>Streptophyta</taxon>
        <taxon>Embryophyta</taxon>
        <taxon>Tracheophyta</taxon>
        <taxon>Spermatophyta</taxon>
        <taxon>Magnoliopsida</taxon>
        <taxon>eudicotyledons</taxon>
        <taxon>Gunneridae</taxon>
        <taxon>Pentapetalae</taxon>
        <taxon>asterids</taxon>
        <taxon>lamiids</taxon>
        <taxon>Solanales</taxon>
        <taxon>Solanaceae</taxon>
        <taxon>Solanoideae</taxon>
        <taxon>Capsiceae</taxon>
        <taxon>Capsicum</taxon>
    </lineage>
</organism>
<accession>A0A2G3AD95</accession>
<feature type="domain" description="F-box" evidence="1">
    <location>
        <begin position="15"/>
        <end position="61"/>
    </location>
</feature>
<dbReference type="PANTHER" id="PTHR31672:SF13">
    <property type="entry name" value="F-BOX PROTEIN CPR30-LIKE"/>
    <property type="match status" value="1"/>
</dbReference>
<reference evidence="2 3" key="2">
    <citation type="journal article" date="2017" name="Genome Biol.">
        <title>New reference genome sequences of hot pepper reveal the massive evolution of plant disease-resistance genes by retroduplication.</title>
        <authorList>
            <person name="Kim S."/>
            <person name="Park J."/>
            <person name="Yeom S.I."/>
            <person name="Kim Y.M."/>
            <person name="Seo E."/>
            <person name="Kim K.T."/>
            <person name="Kim M.S."/>
            <person name="Lee J.M."/>
            <person name="Cheong K."/>
            <person name="Shin H.S."/>
            <person name="Kim S.B."/>
            <person name="Han K."/>
            <person name="Lee J."/>
            <person name="Park M."/>
            <person name="Lee H.A."/>
            <person name="Lee H.Y."/>
            <person name="Lee Y."/>
            <person name="Oh S."/>
            <person name="Lee J.H."/>
            <person name="Choi E."/>
            <person name="Choi E."/>
            <person name="Lee S.E."/>
            <person name="Jeon J."/>
            <person name="Kim H."/>
            <person name="Choi G."/>
            <person name="Song H."/>
            <person name="Lee J."/>
            <person name="Lee S.C."/>
            <person name="Kwon J.K."/>
            <person name="Lee H.Y."/>
            <person name="Koo N."/>
            <person name="Hong Y."/>
            <person name="Kim R.W."/>
            <person name="Kang W.H."/>
            <person name="Huh J.H."/>
            <person name="Kang B.C."/>
            <person name="Yang T.J."/>
            <person name="Lee Y.H."/>
            <person name="Bennetzen J.L."/>
            <person name="Choi D."/>
        </authorList>
    </citation>
    <scope>NUCLEOTIDE SEQUENCE [LARGE SCALE GENOMIC DNA]</scope>
    <source>
        <strain evidence="3">cv. CM334</strain>
    </source>
</reference>
<reference evidence="2 3" key="1">
    <citation type="journal article" date="2014" name="Nat. Genet.">
        <title>Genome sequence of the hot pepper provides insights into the evolution of pungency in Capsicum species.</title>
        <authorList>
            <person name="Kim S."/>
            <person name="Park M."/>
            <person name="Yeom S.I."/>
            <person name="Kim Y.M."/>
            <person name="Lee J.M."/>
            <person name="Lee H.A."/>
            <person name="Seo E."/>
            <person name="Choi J."/>
            <person name="Cheong K."/>
            <person name="Kim K.T."/>
            <person name="Jung K."/>
            <person name="Lee G.W."/>
            <person name="Oh S.K."/>
            <person name="Bae C."/>
            <person name="Kim S.B."/>
            <person name="Lee H.Y."/>
            <person name="Kim S.Y."/>
            <person name="Kim M.S."/>
            <person name="Kang B.C."/>
            <person name="Jo Y.D."/>
            <person name="Yang H.B."/>
            <person name="Jeong H.J."/>
            <person name="Kang W.H."/>
            <person name="Kwon J.K."/>
            <person name="Shin C."/>
            <person name="Lim J.Y."/>
            <person name="Park J.H."/>
            <person name="Huh J.H."/>
            <person name="Kim J.S."/>
            <person name="Kim B.D."/>
            <person name="Cohen O."/>
            <person name="Paran I."/>
            <person name="Suh M.C."/>
            <person name="Lee S.B."/>
            <person name="Kim Y.K."/>
            <person name="Shin Y."/>
            <person name="Noh S.J."/>
            <person name="Park J."/>
            <person name="Seo Y.S."/>
            <person name="Kwon S.Y."/>
            <person name="Kim H.A."/>
            <person name="Park J.M."/>
            <person name="Kim H.J."/>
            <person name="Choi S.B."/>
            <person name="Bosland P.W."/>
            <person name="Reeves G."/>
            <person name="Jo S.H."/>
            <person name="Lee B.W."/>
            <person name="Cho H.T."/>
            <person name="Choi H.S."/>
            <person name="Lee M.S."/>
            <person name="Yu Y."/>
            <person name="Do Choi Y."/>
            <person name="Park B.S."/>
            <person name="van Deynze A."/>
            <person name="Ashrafi H."/>
            <person name="Hill T."/>
            <person name="Kim W.T."/>
            <person name="Pai H.S."/>
            <person name="Ahn H.K."/>
            <person name="Yeam I."/>
            <person name="Giovannoni J.J."/>
            <person name="Rose J.K."/>
            <person name="Sorensen I."/>
            <person name="Lee S.J."/>
            <person name="Kim R.W."/>
            <person name="Choi I.Y."/>
            <person name="Choi B.S."/>
            <person name="Lim J.S."/>
            <person name="Lee Y.H."/>
            <person name="Choi D."/>
        </authorList>
    </citation>
    <scope>NUCLEOTIDE SEQUENCE [LARGE SCALE GENOMIC DNA]</scope>
    <source>
        <strain evidence="3">cv. CM334</strain>
    </source>
</reference>
<proteinExistence type="predicted"/>
<dbReference type="STRING" id="4072.A0A2G3AD95"/>
<dbReference type="SUPFAM" id="SSF81383">
    <property type="entry name" value="F-box domain"/>
    <property type="match status" value="1"/>
</dbReference>
<dbReference type="Pfam" id="PF00646">
    <property type="entry name" value="F-box"/>
    <property type="match status" value="1"/>
</dbReference>
<dbReference type="OMA" id="IVGMEYG"/>
<dbReference type="AlphaFoldDB" id="A0A2G3AD95"/>
<name>A0A2G3AD95_CAPAN</name>
<dbReference type="Gramene" id="PHT92204">
    <property type="protein sequence ID" value="PHT92204"/>
    <property type="gene ID" value="T459_00086"/>
</dbReference>
<dbReference type="InterPro" id="IPR050796">
    <property type="entry name" value="SCF_F-box_component"/>
</dbReference>
<evidence type="ECO:0000313" key="3">
    <source>
        <dbReference type="Proteomes" id="UP000222542"/>
    </source>
</evidence>
<dbReference type="Gene3D" id="1.20.1280.50">
    <property type="match status" value="1"/>
</dbReference>
<keyword evidence="3" id="KW-1185">Reference proteome</keyword>
<dbReference type="EMBL" id="AYRZ02000001">
    <property type="protein sequence ID" value="PHT92204.1"/>
    <property type="molecule type" value="Genomic_DNA"/>
</dbReference>
<dbReference type="Proteomes" id="UP000222542">
    <property type="component" value="Unassembled WGS sequence"/>
</dbReference>
<protein>
    <recommendedName>
        <fullName evidence="1">F-box domain-containing protein</fullName>
    </recommendedName>
</protein>
<evidence type="ECO:0000313" key="2">
    <source>
        <dbReference type="EMBL" id="PHT92204.1"/>
    </source>
</evidence>
<sequence>MEGEEGSSNVTQFPADSMCILPPEIITEILSKLSVKSLLTFRSISKTWLALISSPEFIDTHLSLSANKEEMLHLLVLNDLKFGDKWCYRDLHVASLFNNSVNEAVDLGYPIEDDRYKLHIEGCCNGSPCFMSNKGEMLFIHPQPYIIYNTKDDSYKYTNITNLDSNNDREIYIESLVCPFSTEGTDNAHIKTI</sequence>
<dbReference type="InterPro" id="IPR036047">
    <property type="entry name" value="F-box-like_dom_sf"/>
</dbReference>